<feature type="compositionally biased region" description="Basic and acidic residues" evidence="1">
    <location>
        <begin position="184"/>
        <end position="195"/>
    </location>
</feature>
<feature type="compositionally biased region" description="Polar residues" evidence="1">
    <location>
        <begin position="262"/>
        <end position="272"/>
    </location>
</feature>
<feature type="non-terminal residue" evidence="2">
    <location>
        <position position="322"/>
    </location>
</feature>
<feature type="compositionally biased region" description="Polar residues" evidence="1">
    <location>
        <begin position="217"/>
        <end position="228"/>
    </location>
</feature>
<accession>A0A9Q0NBY2</accession>
<gene>
    <name evidence="2" type="ORF">Bhyg_02716</name>
</gene>
<dbReference type="EMBL" id="WJQU01000001">
    <property type="protein sequence ID" value="KAJ6647493.1"/>
    <property type="molecule type" value="Genomic_DNA"/>
</dbReference>
<protein>
    <submittedName>
        <fullName evidence="2">Uncharacterized protein</fullName>
    </submittedName>
</protein>
<proteinExistence type="predicted"/>
<keyword evidence="3" id="KW-1185">Reference proteome</keyword>
<dbReference type="AlphaFoldDB" id="A0A9Q0NBY2"/>
<dbReference type="Proteomes" id="UP001151699">
    <property type="component" value="Chromosome A"/>
</dbReference>
<evidence type="ECO:0000256" key="1">
    <source>
        <dbReference type="SAM" id="MobiDB-lite"/>
    </source>
</evidence>
<evidence type="ECO:0000313" key="3">
    <source>
        <dbReference type="Proteomes" id="UP001151699"/>
    </source>
</evidence>
<feature type="compositionally biased region" description="Basic residues" evidence="1">
    <location>
        <begin position="200"/>
        <end position="210"/>
    </location>
</feature>
<organism evidence="2 3">
    <name type="scientific">Pseudolycoriella hygida</name>
    <dbReference type="NCBI Taxonomy" id="35572"/>
    <lineage>
        <taxon>Eukaryota</taxon>
        <taxon>Metazoa</taxon>
        <taxon>Ecdysozoa</taxon>
        <taxon>Arthropoda</taxon>
        <taxon>Hexapoda</taxon>
        <taxon>Insecta</taxon>
        <taxon>Pterygota</taxon>
        <taxon>Neoptera</taxon>
        <taxon>Endopterygota</taxon>
        <taxon>Diptera</taxon>
        <taxon>Nematocera</taxon>
        <taxon>Sciaroidea</taxon>
        <taxon>Sciaridae</taxon>
        <taxon>Pseudolycoriella</taxon>
    </lineage>
</organism>
<comment type="caution">
    <text evidence="2">The sequence shown here is derived from an EMBL/GenBank/DDBJ whole genome shotgun (WGS) entry which is preliminary data.</text>
</comment>
<evidence type="ECO:0000313" key="2">
    <source>
        <dbReference type="EMBL" id="KAJ6647493.1"/>
    </source>
</evidence>
<feature type="region of interest" description="Disordered" evidence="1">
    <location>
        <begin position="53"/>
        <end position="82"/>
    </location>
</feature>
<reference evidence="2" key="1">
    <citation type="submission" date="2022-07" db="EMBL/GenBank/DDBJ databases">
        <authorList>
            <person name="Trinca V."/>
            <person name="Uliana J.V.C."/>
            <person name="Torres T.T."/>
            <person name="Ward R.J."/>
            <person name="Monesi N."/>
        </authorList>
    </citation>
    <scope>NUCLEOTIDE SEQUENCE</scope>
    <source>
        <strain evidence="2">HSMRA1968</strain>
        <tissue evidence="2">Whole embryos</tissue>
    </source>
</reference>
<feature type="region of interest" description="Disordered" evidence="1">
    <location>
        <begin position="1"/>
        <end position="35"/>
    </location>
</feature>
<feature type="region of interest" description="Disordered" evidence="1">
    <location>
        <begin position="166"/>
        <end position="210"/>
    </location>
</feature>
<feature type="region of interest" description="Disordered" evidence="1">
    <location>
        <begin position="216"/>
        <end position="235"/>
    </location>
</feature>
<sequence>MAEAMKECSSSPASTMSSPEKKNTETEEDPQIIESLYAAHSNNRNTMHVTEDGQVIPQPKESHSTDLPRYTTSPIPIGGRLRNPMSSFSPVSSSNTAAPIAISGEAWSPSFSFSPISPTTITIGGLPRSPKSCFSIVSPPNATEPRNPKGSFLSVSLPNTTIRISSGGVRSRTYHVTPTAERMAPTDKSENDEMSLRLQPKQRLKCTSKQRRAISLETVSESASSNGDGNKKAYRNGKTQALESICSSANEEQPTSRDSKNGIVQANVQETTPVDARRGIELPLLGTSPPEQNWKPFISSSPDDEPNTSKGANDSFEIIDED</sequence>
<feature type="region of interest" description="Disordered" evidence="1">
    <location>
        <begin position="245"/>
        <end position="322"/>
    </location>
</feature>
<name>A0A9Q0NBY2_9DIPT</name>
<feature type="compositionally biased region" description="Low complexity" evidence="1">
    <location>
        <begin position="9"/>
        <end position="18"/>
    </location>
</feature>